<evidence type="ECO:0008006" key="4">
    <source>
        <dbReference type="Google" id="ProtNLM"/>
    </source>
</evidence>
<gene>
    <name evidence="2" type="ORF">GCM10022384_70940</name>
</gene>
<protein>
    <recommendedName>
        <fullName evidence="4">Flippase GtrA (Transmembrane translocase of bactoprenol-linked glucose)</fullName>
    </recommendedName>
</protein>
<comment type="caution">
    <text evidence="2">The sequence shown here is derived from an EMBL/GenBank/DDBJ whole genome shotgun (WGS) entry which is preliminary data.</text>
</comment>
<evidence type="ECO:0000313" key="2">
    <source>
        <dbReference type="EMBL" id="GAA4020308.1"/>
    </source>
</evidence>
<organism evidence="2 3">
    <name type="scientific">Streptomyces marokkonensis</name>
    <dbReference type="NCBI Taxonomy" id="324855"/>
    <lineage>
        <taxon>Bacteria</taxon>
        <taxon>Bacillati</taxon>
        <taxon>Actinomycetota</taxon>
        <taxon>Actinomycetes</taxon>
        <taxon>Kitasatosporales</taxon>
        <taxon>Streptomycetaceae</taxon>
        <taxon>Streptomyces</taxon>
    </lineage>
</organism>
<feature type="compositionally biased region" description="Polar residues" evidence="1">
    <location>
        <begin position="146"/>
        <end position="157"/>
    </location>
</feature>
<keyword evidence="3" id="KW-1185">Reference proteome</keyword>
<dbReference type="Proteomes" id="UP001500034">
    <property type="component" value="Unassembled WGS sequence"/>
</dbReference>
<reference evidence="3" key="1">
    <citation type="journal article" date="2019" name="Int. J. Syst. Evol. Microbiol.">
        <title>The Global Catalogue of Microorganisms (GCM) 10K type strain sequencing project: providing services to taxonomists for standard genome sequencing and annotation.</title>
        <authorList>
            <consortium name="The Broad Institute Genomics Platform"/>
            <consortium name="The Broad Institute Genome Sequencing Center for Infectious Disease"/>
            <person name="Wu L."/>
            <person name="Ma J."/>
        </authorList>
    </citation>
    <scope>NUCLEOTIDE SEQUENCE [LARGE SCALE GENOMIC DNA]</scope>
    <source>
        <strain evidence="3">JCM 17027</strain>
    </source>
</reference>
<proteinExistence type="predicted"/>
<evidence type="ECO:0000256" key="1">
    <source>
        <dbReference type="SAM" id="MobiDB-lite"/>
    </source>
</evidence>
<evidence type="ECO:0000313" key="3">
    <source>
        <dbReference type="Proteomes" id="UP001500034"/>
    </source>
</evidence>
<sequence length="169" mass="17265">MKPLLVKRHGKTASAGPGPAAPLIRFAVSGGGVGVLSSLAVPLLATTLPWALSNAIVTTLSTLLCTELHARFTFATGRAAGRREHWQCTASATAAYLATGTAVHLLHLVQPSAGLLTEQAVYLAASGLAGTGRFLLLRHYVFTSHPAPSTQPSTRQGTAAPPAPATAPA</sequence>
<dbReference type="EMBL" id="BAABCQ010000397">
    <property type="protein sequence ID" value="GAA4020308.1"/>
    <property type="molecule type" value="Genomic_DNA"/>
</dbReference>
<dbReference type="RefSeq" id="WP_345598309.1">
    <property type="nucleotide sequence ID" value="NZ_BAABCQ010000397.1"/>
</dbReference>
<feature type="region of interest" description="Disordered" evidence="1">
    <location>
        <begin position="146"/>
        <end position="169"/>
    </location>
</feature>
<name>A0ABP7T2Y1_9ACTN</name>
<accession>A0ABP7T2Y1</accession>